<comment type="pathway">
    <text evidence="3">Sphingolipid metabolism.</text>
</comment>
<keyword evidence="12" id="KW-0443">Lipid metabolism</keyword>
<keyword evidence="19" id="KW-1185">Reference proteome</keyword>
<dbReference type="InterPro" id="IPR002347">
    <property type="entry name" value="SDR_fam"/>
</dbReference>
<keyword evidence="11" id="KW-0560">Oxidoreductase</keyword>
<keyword evidence="6" id="KW-0547">Nucleotide-binding</keyword>
<dbReference type="GO" id="GO:0005789">
    <property type="term" value="C:endoplasmic reticulum membrane"/>
    <property type="evidence" value="ECO:0007669"/>
    <property type="project" value="UniProtKB-SubCell"/>
</dbReference>
<dbReference type="OrthoDB" id="10267115at2759"/>
<comment type="subcellular location">
    <subcellularLocation>
        <location evidence="1">Endoplasmic reticulum membrane</location>
    </subcellularLocation>
</comment>
<dbReference type="InterPro" id="IPR036291">
    <property type="entry name" value="NAD(P)-bd_dom_sf"/>
</dbReference>
<evidence type="ECO:0000256" key="13">
    <source>
        <dbReference type="ARBA" id="ARBA00023136"/>
    </source>
</evidence>
<comment type="function">
    <text evidence="15">Catalyzes the reduction of 3'-oxosphinganine (3-ketodihydrosphingosine/KDS) to sphinganine (dihydrosphingosine/DHS), the second step of de novo sphingolipid biosynthesis.</text>
</comment>
<dbReference type="GO" id="GO:0000166">
    <property type="term" value="F:nucleotide binding"/>
    <property type="evidence" value="ECO:0007669"/>
    <property type="project" value="UniProtKB-KW"/>
</dbReference>
<gene>
    <name evidence="18" type="ORF">D0Z07_5509</name>
</gene>
<dbReference type="AlphaFoldDB" id="A0A9P6VIL4"/>
<evidence type="ECO:0000256" key="9">
    <source>
        <dbReference type="ARBA" id="ARBA00022919"/>
    </source>
</evidence>
<evidence type="ECO:0000256" key="4">
    <source>
        <dbReference type="ARBA" id="ARBA00006484"/>
    </source>
</evidence>
<dbReference type="SUPFAM" id="SSF51735">
    <property type="entry name" value="NAD(P)-binding Rossmann-fold domains"/>
    <property type="match status" value="1"/>
</dbReference>
<accession>A0A9P6VIL4</accession>
<dbReference type="GO" id="GO:0006666">
    <property type="term" value="P:3-keto-sphinganine metabolic process"/>
    <property type="evidence" value="ECO:0007669"/>
    <property type="project" value="InterPro"/>
</dbReference>
<dbReference type="PANTHER" id="PTHR43550">
    <property type="entry name" value="3-KETODIHYDROSPHINGOSINE REDUCTASE"/>
    <property type="match status" value="1"/>
</dbReference>
<comment type="caution">
    <text evidence="18">The sequence shown here is derived from an EMBL/GenBank/DDBJ whole genome shotgun (WGS) entry which is preliminary data.</text>
</comment>
<dbReference type="InterPro" id="IPR045022">
    <property type="entry name" value="KDSR-like"/>
</dbReference>
<evidence type="ECO:0000256" key="15">
    <source>
        <dbReference type="ARBA" id="ARBA00044737"/>
    </source>
</evidence>
<keyword evidence="8" id="KW-0521">NADP</keyword>
<comment type="similarity">
    <text evidence="4">Belongs to the short-chain dehydrogenases/reductases (SDR) family.</text>
</comment>
<keyword evidence="5 17" id="KW-0812">Transmembrane</keyword>
<dbReference type="Pfam" id="PF00106">
    <property type="entry name" value="adh_short"/>
    <property type="match status" value="1"/>
</dbReference>
<reference evidence="18" key="1">
    <citation type="submission" date="2019-07" db="EMBL/GenBank/DDBJ databases">
        <title>Hyphodiscus hymeniophilus genome sequencing and assembly.</title>
        <authorList>
            <person name="Kramer G."/>
            <person name="Nodwell J."/>
        </authorList>
    </citation>
    <scope>NUCLEOTIDE SEQUENCE</scope>
    <source>
        <strain evidence="18">ATCC 34498</strain>
    </source>
</reference>
<evidence type="ECO:0000256" key="12">
    <source>
        <dbReference type="ARBA" id="ARBA00023098"/>
    </source>
</evidence>
<evidence type="ECO:0000256" key="14">
    <source>
        <dbReference type="ARBA" id="ARBA00026112"/>
    </source>
</evidence>
<feature type="transmembrane region" description="Helical" evidence="17">
    <location>
        <begin position="6"/>
        <end position="28"/>
    </location>
</feature>
<evidence type="ECO:0000256" key="7">
    <source>
        <dbReference type="ARBA" id="ARBA00022824"/>
    </source>
</evidence>
<dbReference type="GO" id="GO:0047560">
    <property type="term" value="F:3-dehydrosphinganine reductase activity"/>
    <property type="evidence" value="ECO:0007669"/>
    <property type="project" value="UniProtKB-EC"/>
</dbReference>
<dbReference type="GO" id="GO:0030148">
    <property type="term" value="P:sphingolipid biosynthetic process"/>
    <property type="evidence" value="ECO:0007669"/>
    <property type="project" value="InterPro"/>
</dbReference>
<proteinExistence type="inferred from homology"/>
<evidence type="ECO:0000256" key="11">
    <source>
        <dbReference type="ARBA" id="ARBA00023002"/>
    </source>
</evidence>
<dbReference type="Proteomes" id="UP000785200">
    <property type="component" value="Unassembled WGS sequence"/>
</dbReference>
<evidence type="ECO:0000313" key="18">
    <source>
        <dbReference type="EMBL" id="KAG0648382.1"/>
    </source>
</evidence>
<dbReference type="EMBL" id="VNKQ01000010">
    <property type="protein sequence ID" value="KAG0648382.1"/>
    <property type="molecule type" value="Genomic_DNA"/>
</dbReference>
<dbReference type="CDD" id="cd08939">
    <property type="entry name" value="KDSR-like_SDR_c"/>
    <property type="match status" value="1"/>
</dbReference>
<dbReference type="EC" id="1.1.1.102" evidence="14"/>
<evidence type="ECO:0000313" key="19">
    <source>
        <dbReference type="Proteomes" id="UP000785200"/>
    </source>
</evidence>
<evidence type="ECO:0000256" key="16">
    <source>
        <dbReference type="ARBA" id="ARBA00048930"/>
    </source>
</evidence>
<organism evidence="18 19">
    <name type="scientific">Hyphodiscus hymeniophilus</name>
    <dbReference type="NCBI Taxonomy" id="353542"/>
    <lineage>
        <taxon>Eukaryota</taxon>
        <taxon>Fungi</taxon>
        <taxon>Dikarya</taxon>
        <taxon>Ascomycota</taxon>
        <taxon>Pezizomycotina</taxon>
        <taxon>Leotiomycetes</taxon>
        <taxon>Helotiales</taxon>
        <taxon>Hyphodiscaceae</taxon>
        <taxon>Hyphodiscus</taxon>
    </lineage>
</organism>
<keyword evidence="7" id="KW-0256">Endoplasmic reticulum</keyword>
<dbReference type="FunFam" id="3.40.50.720:FF:000456">
    <property type="entry name" value="3-ketodihydrosphingosine reductase tsc10"/>
    <property type="match status" value="1"/>
</dbReference>
<protein>
    <recommendedName>
        <fullName evidence="14">3-dehydrosphinganine reductase</fullName>
        <ecNumber evidence="14">1.1.1.102</ecNumber>
    </recommendedName>
</protein>
<sequence>MAETLYIWTVIGVLIAALAFLPSIMGIFGGNKFNVTGKTILLTGASEGMGKSCAKQLAAKGANLIIVSRSVAKLEAALQEIKASAANPSIQRFHYISADVSTTDGAASVVKQASIWNNGQSPDIVWCIAGSSYPALFIETPTTKMRQQMDVNYWSCVDMAHAILSEWLAPSAEKTERHLIFTSSVTAFYPIAGYAPYAPAKAAIKSLSDTLAQEVQLYGDHVKIHTIFPGTILSPGLENENKTKPGVTFILEESDPEQTPDEVAKKSIAGLEQGEYLITVGLLGAAMRACAWGGSARNNWITDTAMTWVVSIAWGFIGRDLDGKVRSYAKTHGHPSTYEKKTSEA</sequence>
<comment type="catalytic activity">
    <reaction evidence="16">
        <text>sphinganine + NADP(+) = 3-oxosphinganine + NADPH + H(+)</text>
        <dbReference type="Rhea" id="RHEA:22640"/>
        <dbReference type="ChEBI" id="CHEBI:15378"/>
        <dbReference type="ChEBI" id="CHEBI:57783"/>
        <dbReference type="ChEBI" id="CHEBI:57817"/>
        <dbReference type="ChEBI" id="CHEBI:58299"/>
        <dbReference type="ChEBI" id="CHEBI:58349"/>
        <dbReference type="EC" id="1.1.1.102"/>
    </reaction>
    <physiologicalReaction direction="right-to-left" evidence="16">
        <dbReference type="Rhea" id="RHEA:22642"/>
    </physiologicalReaction>
</comment>
<evidence type="ECO:0000256" key="5">
    <source>
        <dbReference type="ARBA" id="ARBA00022692"/>
    </source>
</evidence>
<evidence type="ECO:0000256" key="3">
    <source>
        <dbReference type="ARBA" id="ARBA00004991"/>
    </source>
</evidence>
<keyword evidence="10 17" id="KW-1133">Transmembrane helix</keyword>
<evidence type="ECO:0000256" key="6">
    <source>
        <dbReference type="ARBA" id="ARBA00022741"/>
    </source>
</evidence>
<keyword evidence="9" id="KW-0746">Sphingolipid metabolism</keyword>
<evidence type="ECO:0000256" key="17">
    <source>
        <dbReference type="SAM" id="Phobius"/>
    </source>
</evidence>
<evidence type="ECO:0000256" key="2">
    <source>
        <dbReference type="ARBA" id="ARBA00004760"/>
    </source>
</evidence>
<keyword evidence="13 17" id="KW-0472">Membrane</keyword>
<comment type="pathway">
    <text evidence="2">Lipid metabolism; sphingolipid metabolism.</text>
</comment>
<evidence type="ECO:0000256" key="8">
    <source>
        <dbReference type="ARBA" id="ARBA00022857"/>
    </source>
</evidence>
<dbReference type="Gene3D" id="3.40.50.720">
    <property type="entry name" value="NAD(P)-binding Rossmann-like Domain"/>
    <property type="match status" value="1"/>
</dbReference>
<name>A0A9P6VIL4_9HELO</name>
<dbReference type="PRINTS" id="PR00081">
    <property type="entry name" value="GDHRDH"/>
</dbReference>
<evidence type="ECO:0000256" key="10">
    <source>
        <dbReference type="ARBA" id="ARBA00022989"/>
    </source>
</evidence>
<dbReference type="PANTHER" id="PTHR43550:SF3">
    <property type="entry name" value="3-KETODIHYDROSPHINGOSINE REDUCTASE"/>
    <property type="match status" value="1"/>
</dbReference>
<evidence type="ECO:0000256" key="1">
    <source>
        <dbReference type="ARBA" id="ARBA00004586"/>
    </source>
</evidence>